<reference evidence="2" key="2">
    <citation type="journal article" date="2015" name="Fish Shellfish Immunol.">
        <title>Early steps in the European eel (Anguilla anguilla)-Vibrio vulnificus interaction in the gills: Role of the RtxA13 toxin.</title>
        <authorList>
            <person name="Callol A."/>
            <person name="Pajuelo D."/>
            <person name="Ebbesson L."/>
            <person name="Teles M."/>
            <person name="MacKenzie S."/>
            <person name="Amaro C."/>
        </authorList>
    </citation>
    <scope>NUCLEOTIDE SEQUENCE</scope>
</reference>
<keyword evidence="1" id="KW-0472">Membrane</keyword>
<sequence>MSLTLSSSCSDPHELLYLILAVLIMEMYCMNGFIFMLYFFFTNLSFLSQCNGEK</sequence>
<dbReference type="AlphaFoldDB" id="A0A0E9W442"/>
<evidence type="ECO:0000313" key="2">
    <source>
        <dbReference type="EMBL" id="JAH85086.1"/>
    </source>
</evidence>
<evidence type="ECO:0000256" key="1">
    <source>
        <dbReference type="SAM" id="Phobius"/>
    </source>
</evidence>
<accession>A0A0E9W442</accession>
<keyword evidence="1" id="KW-0812">Transmembrane</keyword>
<proteinExistence type="predicted"/>
<reference evidence="2" key="1">
    <citation type="submission" date="2014-11" db="EMBL/GenBank/DDBJ databases">
        <authorList>
            <person name="Amaro Gonzalez C."/>
        </authorList>
    </citation>
    <scope>NUCLEOTIDE SEQUENCE</scope>
</reference>
<organism evidence="2">
    <name type="scientific">Anguilla anguilla</name>
    <name type="common">European freshwater eel</name>
    <name type="synonym">Muraena anguilla</name>
    <dbReference type="NCBI Taxonomy" id="7936"/>
    <lineage>
        <taxon>Eukaryota</taxon>
        <taxon>Metazoa</taxon>
        <taxon>Chordata</taxon>
        <taxon>Craniata</taxon>
        <taxon>Vertebrata</taxon>
        <taxon>Euteleostomi</taxon>
        <taxon>Actinopterygii</taxon>
        <taxon>Neopterygii</taxon>
        <taxon>Teleostei</taxon>
        <taxon>Anguilliformes</taxon>
        <taxon>Anguillidae</taxon>
        <taxon>Anguilla</taxon>
    </lineage>
</organism>
<feature type="transmembrane region" description="Helical" evidence="1">
    <location>
        <begin position="15"/>
        <end position="41"/>
    </location>
</feature>
<name>A0A0E9W442_ANGAN</name>
<keyword evidence="1" id="KW-1133">Transmembrane helix</keyword>
<protein>
    <submittedName>
        <fullName evidence="2">Uncharacterized protein</fullName>
    </submittedName>
</protein>
<dbReference type="EMBL" id="GBXM01023491">
    <property type="protein sequence ID" value="JAH85086.1"/>
    <property type="molecule type" value="Transcribed_RNA"/>
</dbReference>